<keyword evidence="3" id="KW-1185">Reference proteome</keyword>
<feature type="domain" description="CID" evidence="1">
    <location>
        <begin position="11"/>
        <end position="57"/>
    </location>
</feature>
<dbReference type="Ensembl" id="ENSMGAT00000028058.1">
    <property type="protein sequence ID" value="ENSMGAP00000028271.1"/>
    <property type="gene ID" value="ENSMGAG00000017588.1"/>
</dbReference>
<dbReference type="Gene3D" id="1.25.40.90">
    <property type="match status" value="1"/>
</dbReference>
<dbReference type="InterPro" id="IPR006569">
    <property type="entry name" value="CID_dom"/>
</dbReference>
<protein>
    <recommendedName>
        <fullName evidence="1">CID domain-containing protein</fullName>
    </recommendedName>
</protein>
<dbReference type="InterPro" id="IPR008942">
    <property type="entry name" value="ENTH_VHS"/>
</dbReference>
<name>A0A803Y924_MELGA</name>
<dbReference type="Proteomes" id="UP000001645">
    <property type="component" value="Chromosome Z"/>
</dbReference>
<evidence type="ECO:0000313" key="2">
    <source>
        <dbReference type="Ensembl" id="ENSMGAP00000028271.1"/>
    </source>
</evidence>
<reference evidence="2" key="2">
    <citation type="submission" date="2025-08" db="UniProtKB">
        <authorList>
            <consortium name="Ensembl"/>
        </authorList>
    </citation>
    <scope>IDENTIFICATION</scope>
</reference>
<reference evidence="2" key="3">
    <citation type="submission" date="2025-09" db="UniProtKB">
        <authorList>
            <consortium name="Ensembl"/>
        </authorList>
    </citation>
    <scope>IDENTIFICATION</scope>
</reference>
<evidence type="ECO:0000259" key="1">
    <source>
        <dbReference type="Pfam" id="PF04818"/>
    </source>
</evidence>
<evidence type="ECO:0000313" key="3">
    <source>
        <dbReference type="Proteomes" id="UP000001645"/>
    </source>
</evidence>
<dbReference type="OrthoDB" id="10069473at2759"/>
<dbReference type="AlphaFoldDB" id="A0A803Y924"/>
<proteinExistence type="predicted"/>
<accession>A0A803Y924</accession>
<dbReference type="InParanoid" id="A0A803Y924"/>
<sequence>EIAFKSAQQKVLEQKLLELSHSQQSVQTLSLGLIHHHKYLGLIVSVWEQELQKAPAETYARVWILTRSSCWL</sequence>
<dbReference type="GeneTree" id="ENSGT01130000280099"/>
<dbReference type="Pfam" id="PF04818">
    <property type="entry name" value="CID"/>
    <property type="match status" value="1"/>
</dbReference>
<reference evidence="2 3" key="1">
    <citation type="journal article" date="2010" name="PLoS Biol.">
        <title>Multi-platform next-generation sequencing of the domestic turkey (Meleagris gallopavo): genome assembly and analysis.</title>
        <authorList>
            <person name="Dalloul R.A."/>
            <person name="Long J.A."/>
            <person name="Zimin A.V."/>
            <person name="Aslam L."/>
            <person name="Beal K."/>
            <person name="Blomberg L.A."/>
            <person name="Bouffard P."/>
            <person name="Burt D.W."/>
            <person name="Crasta O."/>
            <person name="Crooijmans R.P."/>
            <person name="Cooper K."/>
            <person name="Coulombe R.A."/>
            <person name="De S."/>
            <person name="Delany M.E."/>
            <person name="Dodgson J.B."/>
            <person name="Dong J.J."/>
            <person name="Evans C."/>
            <person name="Frederickson K.M."/>
            <person name="Flicek P."/>
            <person name="Florea L."/>
            <person name="Folkerts O."/>
            <person name="Groenen M.A."/>
            <person name="Harkins T.T."/>
            <person name="Herrero J."/>
            <person name="Hoffmann S."/>
            <person name="Megens H.J."/>
            <person name="Jiang A."/>
            <person name="de Jong P."/>
            <person name="Kaiser P."/>
            <person name="Kim H."/>
            <person name="Kim K.W."/>
            <person name="Kim S."/>
            <person name="Langenberger D."/>
            <person name="Lee M.K."/>
            <person name="Lee T."/>
            <person name="Mane S."/>
            <person name="Marcais G."/>
            <person name="Marz M."/>
            <person name="McElroy A.P."/>
            <person name="Modise T."/>
            <person name="Nefedov M."/>
            <person name="Notredame C."/>
            <person name="Paton I.R."/>
            <person name="Payne W.S."/>
            <person name="Pertea G."/>
            <person name="Prickett D."/>
            <person name="Puiu D."/>
            <person name="Qioa D."/>
            <person name="Raineri E."/>
            <person name="Ruffier M."/>
            <person name="Salzberg S.L."/>
            <person name="Schatz M.C."/>
            <person name="Scheuring C."/>
            <person name="Schmidt C.J."/>
            <person name="Schroeder S."/>
            <person name="Searle S.M."/>
            <person name="Smith E.J."/>
            <person name="Smith J."/>
            <person name="Sonstegard T.S."/>
            <person name="Stadler P.F."/>
            <person name="Tafer H."/>
            <person name="Tu Z.J."/>
            <person name="Van Tassell C.P."/>
            <person name="Vilella A.J."/>
            <person name="Williams K.P."/>
            <person name="Yorke J.A."/>
            <person name="Zhang L."/>
            <person name="Zhang H.B."/>
            <person name="Zhang X."/>
            <person name="Zhang Y."/>
            <person name="Reed K.M."/>
        </authorList>
    </citation>
    <scope>NUCLEOTIDE SEQUENCE [LARGE SCALE GENOMIC DNA]</scope>
</reference>
<organism evidence="2 3">
    <name type="scientific">Meleagris gallopavo</name>
    <name type="common">Wild turkey</name>
    <dbReference type="NCBI Taxonomy" id="9103"/>
    <lineage>
        <taxon>Eukaryota</taxon>
        <taxon>Metazoa</taxon>
        <taxon>Chordata</taxon>
        <taxon>Craniata</taxon>
        <taxon>Vertebrata</taxon>
        <taxon>Euteleostomi</taxon>
        <taxon>Archelosauria</taxon>
        <taxon>Archosauria</taxon>
        <taxon>Dinosauria</taxon>
        <taxon>Saurischia</taxon>
        <taxon>Theropoda</taxon>
        <taxon>Coelurosauria</taxon>
        <taxon>Aves</taxon>
        <taxon>Neognathae</taxon>
        <taxon>Galloanserae</taxon>
        <taxon>Galliformes</taxon>
        <taxon>Phasianidae</taxon>
        <taxon>Meleagridinae</taxon>
        <taxon>Meleagris</taxon>
    </lineage>
</organism>